<dbReference type="PANTHER" id="PTHR43626">
    <property type="entry name" value="ACYL-COA N-ACYLTRANSFERASE"/>
    <property type="match status" value="1"/>
</dbReference>
<dbReference type="SUPFAM" id="SSF55729">
    <property type="entry name" value="Acyl-CoA N-acyltransferases (Nat)"/>
    <property type="match status" value="1"/>
</dbReference>
<name>A0AAU7Q9N9_9GAMM</name>
<protein>
    <submittedName>
        <fullName evidence="4">GNAT family N-acetyltransferase</fullName>
    </submittedName>
</protein>
<dbReference type="PANTHER" id="PTHR43626:SF4">
    <property type="entry name" value="GCN5-RELATED N-ACETYLTRANSFERASE 2, CHLOROPLASTIC"/>
    <property type="match status" value="1"/>
</dbReference>
<proteinExistence type="predicted"/>
<organism evidence="4">
    <name type="scientific">Acerihabitans sp. KWT182</name>
    <dbReference type="NCBI Taxonomy" id="3157919"/>
    <lineage>
        <taxon>Bacteria</taxon>
        <taxon>Pseudomonadati</taxon>
        <taxon>Pseudomonadota</taxon>
        <taxon>Gammaproteobacteria</taxon>
        <taxon>Enterobacterales</taxon>
        <taxon>Pectobacteriaceae</taxon>
        <taxon>Acerihabitans</taxon>
    </lineage>
</organism>
<dbReference type="Gene3D" id="3.40.630.30">
    <property type="match status" value="1"/>
</dbReference>
<keyword evidence="2" id="KW-0012">Acyltransferase</keyword>
<keyword evidence="1" id="KW-0808">Transferase</keyword>
<gene>
    <name evidence="4" type="ORF">ABK905_25940</name>
</gene>
<feature type="domain" description="N-acetyltransferase" evidence="3">
    <location>
        <begin position="3"/>
        <end position="138"/>
    </location>
</feature>
<accession>A0AAU7Q9N9</accession>
<dbReference type="InterPro" id="IPR016181">
    <property type="entry name" value="Acyl_CoA_acyltransferase"/>
</dbReference>
<evidence type="ECO:0000259" key="3">
    <source>
        <dbReference type="PROSITE" id="PS51186"/>
    </source>
</evidence>
<evidence type="ECO:0000256" key="1">
    <source>
        <dbReference type="ARBA" id="ARBA00022679"/>
    </source>
</evidence>
<evidence type="ECO:0000313" key="4">
    <source>
        <dbReference type="EMBL" id="XBS69700.1"/>
    </source>
</evidence>
<dbReference type="PROSITE" id="PS51186">
    <property type="entry name" value="GNAT"/>
    <property type="match status" value="1"/>
</dbReference>
<dbReference type="InterPro" id="IPR045039">
    <property type="entry name" value="NSI-like"/>
</dbReference>
<dbReference type="InterPro" id="IPR000182">
    <property type="entry name" value="GNAT_dom"/>
</dbReference>
<evidence type="ECO:0000256" key="2">
    <source>
        <dbReference type="ARBA" id="ARBA00023315"/>
    </source>
</evidence>
<reference evidence="4" key="1">
    <citation type="submission" date="2024-06" db="EMBL/GenBank/DDBJ databases">
        <authorList>
            <person name="Coelho C."/>
            <person name="Bento M."/>
            <person name="Garcia E."/>
            <person name="Camelo A."/>
            <person name="Brandao I."/>
            <person name="Espirito Santo C."/>
            <person name="Trovao J."/>
            <person name="Verissimo A."/>
            <person name="Costa J."/>
            <person name="Tiago I."/>
        </authorList>
    </citation>
    <scope>NUCLEOTIDE SEQUENCE</scope>
    <source>
        <strain evidence="4">KWT182</strain>
    </source>
</reference>
<dbReference type="Pfam" id="PF13508">
    <property type="entry name" value="Acetyltransf_7"/>
    <property type="match status" value="1"/>
</dbReference>
<dbReference type="EMBL" id="CP157947">
    <property type="protein sequence ID" value="XBS69700.1"/>
    <property type="molecule type" value="Genomic_DNA"/>
</dbReference>
<dbReference type="GO" id="GO:0005737">
    <property type="term" value="C:cytoplasm"/>
    <property type="evidence" value="ECO:0007669"/>
    <property type="project" value="TreeGrafter"/>
</dbReference>
<dbReference type="GO" id="GO:0008080">
    <property type="term" value="F:N-acetyltransferase activity"/>
    <property type="evidence" value="ECO:0007669"/>
    <property type="project" value="InterPro"/>
</dbReference>
<sequence length="138" mass="15605">MKITYTDKTITAVEYNELRNSVGWSVPSRAQSELALEHSLYINSAYLDQRIIGSGRLVGDGSLSFCIMDVMVHPDFQNSHGIGKQILRNILRYLKVSADPQADIYCMATSGHERFYETMGFVARPNEKIGCRYGHVLR</sequence>
<dbReference type="CDD" id="cd04301">
    <property type="entry name" value="NAT_SF"/>
    <property type="match status" value="1"/>
</dbReference>
<dbReference type="AlphaFoldDB" id="A0AAU7Q9N9"/>